<dbReference type="InterPro" id="IPR010982">
    <property type="entry name" value="Lambda_DNA-bd_dom_sf"/>
</dbReference>
<dbReference type="InterPro" id="IPR015927">
    <property type="entry name" value="Peptidase_S24_S26A/B/C"/>
</dbReference>
<dbReference type="InterPro" id="IPR036286">
    <property type="entry name" value="LexA/Signal_pep-like_sf"/>
</dbReference>
<gene>
    <name evidence="1" type="ORF">DENOEST_1829</name>
</gene>
<proteinExistence type="predicted"/>
<dbReference type="CDD" id="cd06529">
    <property type="entry name" value="S24_LexA-like"/>
    <property type="match status" value="1"/>
</dbReference>
<sequence>MTTAMEATFLGQNPVAEILEALMDKHSLNQTDLAHRSGVSQPAINRILKERNKAKKPRRETLEKISGVLGVTPEQLTGQDPISVRLFDKGAVPIGRWETLTHVPYSGDMPPGQALICPIPHSDMCFALPVIGEAMVGEDGYREGEVIFVDPAVKLTHGCDVVAVSPKGGLFRRFVETPEGQFLKTLNPCWPNPILPLTSEIILMGTVIFSGRIR</sequence>
<dbReference type="KEGG" id="doe:DENOEST_1829"/>
<keyword evidence="2" id="KW-1185">Reference proteome</keyword>
<accession>A0A6S6Y1D6</accession>
<dbReference type="Proteomes" id="UP000515733">
    <property type="component" value="Chromosome"/>
</dbReference>
<dbReference type="SUPFAM" id="SSF47413">
    <property type="entry name" value="lambda repressor-like DNA-binding domains"/>
    <property type="match status" value="1"/>
</dbReference>
<dbReference type="PROSITE" id="PS50943">
    <property type="entry name" value="HTH_CROC1"/>
    <property type="match status" value="1"/>
</dbReference>
<dbReference type="Pfam" id="PF13443">
    <property type="entry name" value="HTH_26"/>
    <property type="match status" value="1"/>
</dbReference>
<reference evidence="1 2" key="1">
    <citation type="submission" date="2020-03" db="EMBL/GenBank/DDBJ databases">
        <authorList>
            <consortium name="Genoscope - CEA"/>
            <person name="William W."/>
        </authorList>
    </citation>
    <scope>NUCLEOTIDE SEQUENCE [LARGE SCALE GENOMIC DNA]</scope>
    <source>
        <strain evidence="2">DSM 16959</strain>
    </source>
</reference>
<dbReference type="GO" id="GO:0003677">
    <property type="term" value="F:DNA binding"/>
    <property type="evidence" value="ECO:0007669"/>
    <property type="project" value="InterPro"/>
</dbReference>
<dbReference type="AlphaFoldDB" id="A0A6S6Y1D6"/>
<dbReference type="OrthoDB" id="9021722at2"/>
<dbReference type="Gene3D" id="1.10.260.40">
    <property type="entry name" value="lambda repressor-like DNA-binding domains"/>
    <property type="match status" value="1"/>
</dbReference>
<dbReference type="Pfam" id="PF00717">
    <property type="entry name" value="Peptidase_S24"/>
    <property type="match status" value="1"/>
</dbReference>
<dbReference type="SMART" id="SM00530">
    <property type="entry name" value="HTH_XRE"/>
    <property type="match status" value="1"/>
</dbReference>
<dbReference type="Gene3D" id="2.10.109.10">
    <property type="entry name" value="Umud Fragment, subunit A"/>
    <property type="match status" value="1"/>
</dbReference>
<dbReference type="RefSeq" id="WP_145769008.1">
    <property type="nucleotide sequence ID" value="NZ_LR778301.1"/>
</dbReference>
<dbReference type="CDD" id="cd00093">
    <property type="entry name" value="HTH_XRE"/>
    <property type="match status" value="1"/>
</dbReference>
<dbReference type="EMBL" id="LR778301">
    <property type="protein sequence ID" value="CAB1368994.1"/>
    <property type="molecule type" value="Genomic_DNA"/>
</dbReference>
<name>A0A6S6Y1D6_9PROT</name>
<evidence type="ECO:0000313" key="1">
    <source>
        <dbReference type="EMBL" id="CAB1368994.1"/>
    </source>
</evidence>
<dbReference type="SUPFAM" id="SSF51306">
    <property type="entry name" value="LexA/Signal peptidase"/>
    <property type="match status" value="1"/>
</dbReference>
<protein>
    <submittedName>
        <fullName evidence="1">DNA binding domain/peptidase S24 domain phage protein</fullName>
    </submittedName>
</protein>
<dbReference type="InterPro" id="IPR001387">
    <property type="entry name" value="Cro/C1-type_HTH"/>
</dbReference>
<dbReference type="InterPro" id="IPR039418">
    <property type="entry name" value="LexA-like"/>
</dbReference>
<organism evidence="1 2">
    <name type="scientific">Denitratisoma oestradiolicum</name>
    <dbReference type="NCBI Taxonomy" id="311182"/>
    <lineage>
        <taxon>Bacteria</taxon>
        <taxon>Pseudomonadati</taxon>
        <taxon>Pseudomonadota</taxon>
        <taxon>Betaproteobacteria</taxon>
        <taxon>Nitrosomonadales</taxon>
        <taxon>Sterolibacteriaceae</taxon>
        <taxon>Denitratisoma</taxon>
    </lineage>
</organism>
<evidence type="ECO:0000313" key="2">
    <source>
        <dbReference type="Proteomes" id="UP000515733"/>
    </source>
</evidence>